<evidence type="ECO:0000313" key="4">
    <source>
        <dbReference type="Proteomes" id="UP001365542"/>
    </source>
</evidence>
<organism evidence="3 4">
    <name type="scientific">Orbilia ellipsospora</name>
    <dbReference type="NCBI Taxonomy" id="2528407"/>
    <lineage>
        <taxon>Eukaryota</taxon>
        <taxon>Fungi</taxon>
        <taxon>Dikarya</taxon>
        <taxon>Ascomycota</taxon>
        <taxon>Pezizomycotina</taxon>
        <taxon>Orbiliomycetes</taxon>
        <taxon>Orbiliales</taxon>
        <taxon>Orbiliaceae</taxon>
        <taxon>Orbilia</taxon>
    </lineage>
</organism>
<keyword evidence="2" id="KW-0732">Signal</keyword>
<accession>A0AAV9X4X1</accession>
<dbReference type="Proteomes" id="UP001365542">
    <property type="component" value="Unassembled WGS sequence"/>
</dbReference>
<dbReference type="AlphaFoldDB" id="A0AAV9X4X1"/>
<evidence type="ECO:0000256" key="2">
    <source>
        <dbReference type="SAM" id="SignalP"/>
    </source>
</evidence>
<dbReference type="EMBL" id="JAVHJO010000009">
    <property type="protein sequence ID" value="KAK6537100.1"/>
    <property type="molecule type" value="Genomic_DNA"/>
</dbReference>
<gene>
    <name evidence="3" type="ORF">TWF694_011300</name>
</gene>
<protein>
    <submittedName>
        <fullName evidence="3">Uncharacterized protein</fullName>
    </submittedName>
</protein>
<feature type="compositionally biased region" description="Low complexity" evidence="1">
    <location>
        <begin position="128"/>
        <end position="138"/>
    </location>
</feature>
<feature type="region of interest" description="Disordered" evidence="1">
    <location>
        <begin position="116"/>
        <end position="138"/>
    </location>
</feature>
<feature type="signal peptide" evidence="2">
    <location>
        <begin position="1"/>
        <end position="16"/>
    </location>
</feature>
<feature type="chain" id="PRO_5043440831" evidence="2">
    <location>
        <begin position="17"/>
        <end position="155"/>
    </location>
</feature>
<evidence type="ECO:0000313" key="3">
    <source>
        <dbReference type="EMBL" id="KAK6537100.1"/>
    </source>
</evidence>
<sequence>MHVLSLVVLFITVASAIPAGNGFSEKRSFRVIARQGTSCSVQGEDCSVLTCCEGFVCKKVRELGITSCSSAPATTTMPPSQCATGGENCEVFNCCAGFTCKTVRELGITSCASAAAPTTTSAPPPPATTTAPPANSSPSDIISQLIQLITGILGG</sequence>
<reference evidence="3 4" key="1">
    <citation type="submission" date="2019-10" db="EMBL/GenBank/DDBJ databases">
        <authorList>
            <person name="Palmer J.M."/>
        </authorList>
    </citation>
    <scope>NUCLEOTIDE SEQUENCE [LARGE SCALE GENOMIC DNA]</scope>
    <source>
        <strain evidence="3 4">TWF694</strain>
    </source>
</reference>
<evidence type="ECO:0000256" key="1">
    <source>
        <dbReference type="SAM" id="MobiDB-lite"/>
    </source>
</evidence>
<name>A0AAV9X4X1_9PEZI</name>
<keyword evidence="4" id="KW-1185">Reference proteome</keyword>
<proteinExistence type="predicted"/>
<comment type="caution">
    <text evidence="3">The sequence shown here is derived from an EMBL/GenBank/DDBJ whole genome shotgun (WGS) entry which is preliminary data.</text>
</comment>